<dbReference type="CDD" id="cd15798">
    <property type="entry name" value="PMEI-like_3"/>
    <property type="match status" value="1"/>
</dbReference>
<dbReference type="Gramene" id="AUR62013658-RA">
    <property type="protein sequence ID" value="AUR62013658-RA:cds"/>
    <property type="gene ID" value="AUR62013658"/>
</dbReference>
<dbReference type="PANTHER" id="PTHR31080:SF207">
    <property type="entry name" value="PECTINESTERASE INHIBITOR 9"/>
    <property type="match status" value="1"/>
</dbReference>
<reference evidence="3" key="1">
    <citation type="journal article" date="2017" name="Nature">
        <title>The genome of Chenopodium quinoa.</title>
        <authorList>
            <person name="Jarvis D.E."/>
            <person name="Ho Y.S."/>
            <person name="Lightfoot D.J."/>
            <person name="Schmoeckel S.M."/>
            <person name="Li B."/>
            <person name="Borm T.J.A."/>
            <person name="Ohyanagi H."/>
            <person name="Mineta K."/>
            <person name="Michell C.T."/>
            <person name="Saber N."/>
            <person name="Kharbatia N.M."/>
            <person name="Rupper R.R."/>
            <person name="Sharp A.R."/>
            <person name="Dally N."/>
            <person name="Boughton B.A."/>
            <person name="Woo Y.H."/>
            <person name="Gao G."/>
            <person name="Schijlen E.G.W.M."/>
            <person name="Guo X."/>
            <person name="Momin A.A."/>
            <person name="Negrao S."/>
            <person name="Al-Babili S."/>
            <person name="Gehring C."/>
            <person name="Roessner U."/>
            <person name="Jung C."/>
            <person name="Murphy K."/>
            <person name="Arold S.T."/>
            <person name="Gojobori T."/>
            <person name="van der Linden C.G."/>
            <person name="van Loo E.N."/>
            <person name="Jellen E.N."/>
            <person name="Maughan P.J."/>
            <person name="Tester M."/>
        </authorList>
    </citation>
    <scope>NUCLEOTIDE SEQUENCE [LARGE SCALE GENOMIC DNA]</scope>
    <source>
        <strain evidence="3">cv. PI 614886</strain>
    </source>
</reference>
<evidence type="ECO:0000313" key="4">
    <source>
        <dbReference type="Proteomes" id="UP000596660"/>
    </source>
</evidence>
<dbReference type="NCBIfam" id="TIGR01614">
    <property type="entry name" value="PME_inhib"/>
    <property type="match status" value="1"/>
</dbReference>
<evidence type="ECO:0000313" key="3">
    <source>
        <dbReference type="EnsemblPlants" id="AUR62013658-RA:cds"/>
    </source>
</evidence>
<evidence type="ECO:0000259" key="2">
    <source>
        <dbReference type="SMART" id="SM00856"/>
    </source>
</evidence>
<accession>A0A803LI61</accession>
<dbReference type="InterPro" id="IPR006501">
    <property type="entry name" value="Pectinesterase_inhib_dom"/>
</dbReference>
<keyword evidence="1" id="KW-0732">Signal</keyword>
<dbReference type="EnsemblPlants" id="AUR62013658-RA">
    <property type="protein sequence ID" value="AUR62013658-RA:cds"/>
    <property type="gene ID" value="AUR62013658"/>
</dbReference>
<evidence type="ECO:0000256" key="1">
    <source>
        <dbReference type="ARBA" id="ARBA00022729"/>
    </source>
</evidence>
<organism evidence="3 4">
    <name type="scientific">Chenopodium quinoa</name>
    <name type="common">Quinoa</name>
    <dbReference type="NCBI Taxonomy" id="63459"/>
    <lineage>
        <taxon>Eukaryota</taxon>
        <taxon>Viridiplantae</taxon>
        <taxon>Streptophyta</taxon>
        <taxon>Embryophyta</taxon>
        <taxon>Tracheophyta</taxon>
        <taxon>Spermatophyta</taxon>
        <taxon>Magnoliopsida</taxon>
        <taxon>eudicotyledons</taxon>
        <taxon>Gunneridae</taxon>
        <taxon>Pentapetalae</taxon>
        <taxon>Caryophyllales</taxon>
        <taxon>Chenopodiaceae</taxon>
        <taxon>Chenopodioideae</taxon>
        <taxon>Atripliceae</taxon>
        <taxon>Chenopodium</taxon>
    </lineage>
</organism>
<protein>
    <recommendedName>
        <fullName evidence="2">Pectinesterase inhibitor domain-containing protein</fullName>
    </recommendedName>
</protein>
<dbReference type="Pfam" id="PF04043">
    <property type="entry name" value="PMEI"/>
    <property type="match status" value="1"/>
</dbReference>
<reference evidence="3" key="2">
    <citation type="submission" date="2021-03" db="UniProtKB">
        <authorList>
            <consortium name="EnsemblPlants"/>
        </authorList>
    </citation>
    <scope>IDENTIFICATION</scope>
</reference>
<sequence length="186" mass="20878">MSCHRCSRARAFTIMSCSATSFPKVCEESLAKFVNSTNLGHLQLAQIALRVSITEAKFTRSYLTKLASRLEIAHLEEAQAIGDCIDQINDSVAQLRLSLKELRKCTNKVGVDEFLWYMSNVETWASTALTDQINCAATFEDNVHGKIVRNKVRAKVEGVTKVTSNALALVNRYVTRHRFSRSTHRP</sequence>
<keyword evidence="4" id="KW-1185">Reference proteome</keyword>
<name>A0A803LI61_CHEQI</name>
<feature type="domain" description="Pectinesterase inhibitor" evidence="2">
    <location>
        <begin position="8"/>
        <end position="169"/>
    </location>
</feature>
<dbReference type="InterPro" id="IPR035513">
    <property type="entry name" value="Invertase/methylesterase_inhib"/>
</dbReference>
<dbReference type="SMART" id="SM00856">
    <property type="entry name" value="PMEI"/>
    <property type="match status" value="1"/>
</dbReference>
<dbReference type="Proteomes" id="UP000596660">
    <property type="component" value="Unplaced"/>
</dbReference>
<dbReference type="SUPFAM" id="SSF101148">
    <property type="entry name" value="Plant invertase/pectin methylesterase inhibitor"/>
    <property type="match status" value="1"/>
</dbReference>
<dbReference type="InterPro" id="IPR051955">
    <property type="entry name" value="PME_Inhibitor"/>
</dbReference>
<dbReference type="GO" id="GO:0004857">
    <property type="term" value="F:enzyme inhibitor activity"/>
    <property type="evidence" value="ECO:0007669"/>
    <property type="project" value="InterPro"/>
</dbReference>
<dbReference type="PANTHER" id="PTHR31080">
    <property type="entry name" value="PECTINESTERASE INHIBITOR-LIKE"/>
    <property type="match status" value="1"/>
</dbReference>
<dbReference type="AlphaFoldDB" id="A0A803LI61"/>
<dbReference type="Gene3D" id="1.20.140.40">
    <property type="entry name" value="Invertase/pectin methylesterase inhibitor family protein"/>
    <property type="match status" value="1"/>
</dbReference>
<proteinExistence type="predicted"/>